<accession>A0A7Z7NRB9</accession>
<dbReference type="EMBL" id="OGUU01000045">
    <property type="protein sequence ID" value="SPC25550.1"/>
    <property type="molecule type" value="Genomic_DNA"/>
</dbReference>
<comment type="caution">
    <text evidence="1">The sequence shown here is derived from an EMBL/GenBank/DDBJ whole genome shotgun (WGS) entry which is preliminary data.</text>
</comment>
<gene>
    <name evidence="1" type="ORF">CBM2594_U10051</name>
</gene>
<organism evidence="1 2">
    <name type="scientific">Cupriavidus taiwanensis</name>
    <dbReference type="NCBI Taxonomy" id="164546"/>
    <lineage>
        <taxon>Bacteria</taxon>
        <taxon>Pseudomonadati</taxon>
        <taxon>Pseudomonadota</taxon>
        <taxon>Betaproteobacteria</taxon>
        <taxon>Burkholderiales</taxon>
        <taxon>Burkholderiaceae</taxon>
        <taxon>Cupriavidus</taxon>
    </lineage>
</organism>
<protein>
    <submittedName>
        <fullName evidence="1">Uncharacterized protein</fullName>
    </submittedName>
</protein>
<evidence type="ECO:0000313" key="1">
    <source>
        <dbReference type="EMBL" id="SPC25550.1"/>
    </source>
</evidence>
<evidence type="ECO:0000313" key="2">
    <source>
        <dbReference type="Proteomes" id="UP000257139"/>
    </source>
</evidence>
<dbReference type="AlphaFoldDB" id="A0A7Z7NRB9"/>
<dbReference type="RefSeq" id="WP_116328413.1">
    <property type="nucleotide sequence ID" value="NZ_OFSW01000032.1"/>
</dbReference>
<proteinExistence type="predicted"/>
<reference evidence="1 2" key="1">
    <citation type="submission" date="2018-01" db="EMBL/GenBank/DDBJ databases">
        <authorList>
            <person name="Clerissi C."/>
        </authorList>
    </citation>
    <scope>NUCLEOTIDE SEQUENCE [LARGE SCALE GENOMIC DNA]</scope>
    <source>
        <strain evidence="1">Cupriavidus taiwanensis STM 6021</strain>
    </source>
</reference>
<sequence>MHLKTIRNPNNRVIGFISFDVHGNGVARDAHMRFLGRYNAQRDVTYDAHNRQFGHNDQLTALLHGAQQP</sequence>
<dbReference type="Proteomes" id="UP000257139">
    <property type="component" value="Unassembled WGS sequence"/>
</dbReference>
<name>A0A7Z7NRB9_9BURK</name>